<name>A0A7W7KAX5_9SPHN</name>
<dbReference type="RefSeq" id="WP_184246410.1">
    <property type="nucleotide sequence ID" value="NZ_JACHLR010000011.1"/>
</dbReference>
<keyword evidence="2" id="KW-1185">Reference proteome</keyword>
<sequence>MAIVFPQIPFGSNTEITLNTSAADLKPFLAGPVQRLARLGDKWSLKIECRKMFAKQAGPVIAALIAGLAELVIIDLPQPGIDTSKWTTGNIAAPATGGRQIVVSGGGAPKVVGQMISIERLGVHYLHQITAVNGANLTIQPALKTPLAAGEPVEFARPKLMGFVAGNAAGWTVGLAENTGLSFVIDEAV</sequence>
<evidence type="ECO:0000313" key="2">
    <source>
        <dbReference type="Proteomes" id="UP000555448"/>
    </source>
</evidence>
<protein>
    <submittedName>
        <fullName evidence="1">Uncharacterized protein</fullName>
    </submittedName>
</protein>
<gene>
    <name evidence="1" type="ORF">HNO88_002798</name>
</gene>
<reference evidence="1 2" key="1">
    <citation type="submission" date="2020-08" db="EMBL/GenBank/DDBJ databases">
        <title>Functional genomics of gut bacteria from endangered species of beetles.</title>
        <authorList>
            <person name="Carlos-Shanley C."/>
        </authorList>
    </citation>
    <scope>NUCLEOTIDE SEQUENCE [LARGE SCALE GENOMIC DNA]</scope>
    <source>
        <strain evidence="1 2">S00245</strain>
    </source>
</reference>
<evidence type="ECO:0000313" key="1">
    <source>
        <dbReference type="EMBL" id="MBB4859469.1"/>
    </source>
</evidence>
<proteinExistence type="predicted"/>
<accession>A0A7W7KAX5</accession>
<dbReference type="Proteomes" id="UP000555448">
    <property type="component" value="Unassembled WGS sequence"/>
</dbReference>
<organism evidence="1 2">
    <name type="scientific">Novosphingobium chloroacetimidivorans</name>
    <dbReference type="NCBI Taxonomy" id="1428314"/>
    <lineage>
        <taxon>Bacteria</taxon>
        <taxon>Pseudomonadati</taxon>
        <taxon>Pseudomonadota</taxon>
        <taxon>Alphaproteobacteria</taxon>
        <taxon>Sphingomonadales</taxon>
        <taxon>Sphingomonadaceae</taxon>
        <taxon>Novosphingobium</taxon>
    </lineage>
</organism>
<comment type="caution">
    <text evidence="1">The sequence shown here is derived from an EMBL/GenBank/DDBJ whole genome shotgun (WGS) entry which is preliminary data.</text>
</comment>
<dbReference type="EMBL" id="JACHLR010000011">
    <property type="protein sequence ID" value="MBB4859469.1"/>
    <property type="molecule type" value="Genomic_DNA"/>
</dbReference>
<dbReference type="AlphaFoldDB" id="A0A7W7KAX5"/>